<dbReference type="Gene3D" id="3.40.630.40">
    <property type="entry name" value="Zn-dependent exopeptidases"/>
    <property type="match status" value="1"/>
</dbReference>
<accession>A0A418W881</accession>
<sequence>MNDGQGEDTPWWVLRRGDGPVVATAIHDGHGLRNETRYAMLLPEADRLREEDPFTGRSISDVPVHVIAGRSRFEVDLNRARHEAVYRTTEQSWGLKIWAEEPDEALVRRSLAIHDRFYAMMRQLLGELEADFGRFVLLDVHSYNHRRTGPDGDPAPQAETPEINIGTFSMPRARWAWLLDPLIDAMRAFDFGGRTLDVRENIAFQGKGELARFVHGNFPESGCAIALEFKKFYMDEWTGKPDPQALGHMRAFINHVAATCRELLDGR</sequence>
<dbReference type="AlphaFoldDB" id="A0A418W881"/>
<organism evidence="1 2">
    <name type="scientific">Sphingomonas cavernae</name>
    <dbReference type="NCBI Taxonomy" id="2320861"/>
    <lineage>
        <taxon>Bacteria</taxon>
        <taxon>Pseudomonadati</taxon>
        <taxon>Pseudomonadota</taxon>
        <taxon>Alphaproteobacteria</taxon>
        <taxon>Sphingomonadales</taxon>
        <taxon>Sphingomonadaceae</taxon>
        <taxon>Sphingomonas</taxon>
    </lineage>
</organism>
<name>A0A418W881_9SPHN</name>
<proteinExistence type="predicted"/>
<evidence type="ECO:0000313" key="2">
    <source>
        <dbReference type="Proteomes" id="UP000286100"/>
    </source>
</evidence>
<dbReference type="Pfam" id="PF05013">
    <property type="entry name" value="FGase"/>
    <property type="match status" value="1"/>
</dbReference>
<dbReference type="InterPro" id="IPR007709">
    <property type="entry name" value="N-FG_amidohydro"/>
</dbReference>
<dbReference type="Proteomes" id="UP000286100">
    <property type="component" value="Unassembled WGS sequence"/>
</dbReference>
<protein>
    <submittedName>
        <fullName evidence="1">N-formylglutamate amidohydrolase</fullName>
    </submittedName>
</protein>
<gene>
    <name evidence="1" type="ORF">D3876_18540</name>
</gene>
<dbReference type="RefSeq" id="WP_119765703.1">
    <property type="nucleotide sequence ID" value="NZ_QYUM01000004.1"/>
</dbReference>
<reference evidence="1 2" key="1">
    <citation type="submission" date="2018-09" db="EMBL/GenBank/DDBJ databases">
        <authorList>
            <person name="Zhu H."/>
        </authorList>
    </citation>
    <scope>NUCLEOTIDE SEQUENCE [LARGE SCALE GENOMIC DNA]</scope>
    <source>
        <strain evidence="1 2">K2R01-6</strain>
    </source>
</reference>
<dbReference type="OrthoDB" id="9785840at2"/>
<dbReference type="EMBL" id="QYUM01000004">
    <property type="protein sequence ID" value="RJF86205.1"/>
    <property type="molecule type" value="Genomic_DNA"/>
</dbReference>
<dbReference type="GO" id="GO:0016787">
    <property type="term" value="F:hydrolase activity"/>
    <property type="evidence" value="ECO:0007669"/>
    <property type="project" value="UniProtKB-KW"/>
</dbReference>
<dbReference type="SUPFAM" id="SSF53187">
    <property type="entry name" value="Zn-dependent exopeptidases"/>
    <property type="match status" value="1"/>
</dbReference>
<keyword evidence="1" id="KW-0378">Hydrolase</keyword>
<keyword evidence="2" id="KW-1185">Reference proteome</keyword>
<comment type="caution">
    <text evidence="1">The sequence shown here is derived from an EMBL/GenBank/DDBJ whole genome shotgun (WGS) entry which is preliminary data.</text>
</comment>
<evidence type="ECO:0000313" key="1">
    <source>
        <dbReference type="EMBL" id="RJF86205.1"/>
    </source>
</evidence>